<feature type="domain" description="CMP/dCMP-type deaminase" evidence="1">
    <location>
        <begin position="2"/>
        <end position="145"/>
    </location>
</feature>
<evidence type="ECO:0000259" key="1">
    <source>
        <dbReference type="PROSITE" id="PS51747"/>
    </source>
</evidence>
<dbReference type="AlphaFoldDB" id="A0A414SK41"/>
<dbReference type="PROSITE" id="PS51747">
    <property type="entry name" value="CYT_DCMP_DEAMINASES_2"/>
    <property type="match status" value="1"/>
</dbReference>
<evidence type="ECO:0000313" key="2">
    <source>
        <dbReference type="EMBL" id="RHG19955.1"/>
    </source>
</evidence>
<proteinExistence type="predicted"/>
<gene>
    <name evidence="2" type="ORF">DW272_01760</name>
</gene>
<name>A0A414SK41_9FIRM</name>
<sequence length="145" mass="16694">MKTDIRYFCKAKHVAHASDYPKIHIGCIAVYQGSIIGIGCNTNKTHPIQKYYNSYRADDDNFDSADDLLPKLHAEINCINSIRYMNINFAKVKLYIYRLRNDDKPYGISRPCPSCMAAIKDLGIREIHYTTNDGFATEFLENKYI</sequence>
<dbReference type="Proteomes" id="UP000284220">
    <property type="component" value="Unassembled WGS sequence"/>
</dbReference>
<dbReference type="InterPro" id="IPR002125">
    <property type="entry name" value="CMP_dCMP_dom"/>
</dbReference>
<evidence type="ECO:0000313" key="3">
    <source>
        <dbReference type="Proteomes" id="UP000284220"/>
    </source>
</evidence>
<organism evidence="2 3">
    <name type="scientific">Blautia obeum</name>
    <dbReference type="NCBI Taxonomy" id="40520"/>
    <lineage>
        <taxon>Bacteria</taxon>
        <taxon>Bacillati</taxon>
        <taxon>Bacillota</taxon>
        <taxon>Clostridia</taxon>
        <taxon>Lachnospirales</taxon>
        <taxon>Lachnospiraceae</taxon>
        <taxon>Blautia</taxon>
    </lineage>
</organism>
<comment type="caution">
    <text evidence="2">The sequence shown here is derived from an EMBL/GenBank/DDBJ whole genome shotgun (WGS) entry which is preliminary data.</text>
</comment>
<reference evidence="2 3" key="1">
    <citation type="submission" date="2018-08" db="EMBL/GenBank/DDBJ databases">
        <title>A genome reference for cultivated species of the human gut microbiota.</title>
        <authorList>
            <person name="Zou Y."/>
            <person name="Xue W."/>
            <person name="Luo G."/>
        </authorList>
    </citation>
    <scope>NUCLEOTIDE SEQUENCE [LARGE SCALE GENOMIC DNA]</scope>
    <source>
        <strain evidence="2 3">AM22-9LB</strain>
    </source>
</reference>
<dbReference type="GO" id="GO:0003824">
    <property type="term" value="F:catalytic activity"/>
    <property type="evidence" value="ECO:0007669"/>
    <property type="project" value="InterPro"/>
</dbReference>
<accession>A0A414SK41</accession>
<dbReference type="RefSeq" id="WP_118197277.1">
    <property type="nucleotide sequence ID" value="NZ_QRHZ01000001.1"/>
</dbReference>
<dbReference type="EMBL" id="QRHZ01000001">
    <property type="protein sequence ID" value="RHG19955.1"/>
    <property type="molecule type" value="Genomic_DNA"/>
</dbReference>
<dbReference type="InterPro" id="IPR016193">
    <property type="entry name" value="Cytidine_deaminase-like"/>
</dbReference>
<dbReference type="SUPFAM" id="SSF53927">
    <property type="entry name" value="Cytidine deaminase-like"/>
    <property type="match status" value="1"/>
</dbReference>
<dbReference type="Gene3D" id="3.40.140.10">
    <property type="entry name" value="Cytidine Deaminase, domain 2"/>
    <property type="match status" value="1"/>
</dbReference>
<protein>
    <recommendedName>
        <fullName evidence="1">CMP/dCMP-type deaminase domain-containing protein</fullName>
    </recommendedName>
</protein>
<dbReference type="Pfam" id="PF00383">
    <property type="entry name" value="dCMP_cyt_deam_1"/>
    <property type="match status" value="1"/>
</dbReference>